<dbReference type="PROSITE" id="PS50011">
    <property type="entry name" value="PROTEIN_KINASE_DOM"/>
    <property type="match status" value="1"/>
</dbReference>
<evidence type="ECO:0000256" key="1">
    <source>
        <dbReference type="ARBA" id="ARBA00022527"/>
    </source>
</evidence>
<dbReference type="FunFam" id="1.10.238.10:FF:000085">
    <property type="entry name" value="CDPK-related kinase 1"/>
    <property type="match status" value="1"/>
</dbReference>
<dbReference type="EMBL" id="RWGY01000004">
    <property type="protein sequence ID" value="TVU46914.1"/>
    <property type="molecule type" value="Genomic_DNA"/>
</dbReference>
<evidence type="ECO:0000256" key="2">
    <source>
        <dbReference type="ARBA" id="ARBA00022679"/>
    </source>
</evidence>
<dbReference type="InterPro" id="IPR050205">
    <property type="entry name" value="CDPK_Ser/Thr_kinases"/>
</dbReference>
<keyword evidence="12" id="KW-1185">Reference proteome</keyword>
<dbReference type="Proteomes" id="UP000324897">
    <property type="component" value="Chromosome 5"/>
</dbReference>
<dbReference type="Gene3D" id="1.10.510.10">
    <property type="entry name" value="Transferase(Phosphotransferase) domain 1"/>
    <property type="match status" value="1"/>
</dbReference>
<dbReference type="GO" id="GO:0004674">
    <property type="term" value="F:protein serine/threonine kinase activity"/>
    <property type="evidence" value="ECO:0007669"/>
    <property type="project" value="UniProtKB-KW"/>
</dbReference>
<keyword evidence="5" id="KW-0418">Kinase</keyword>
<dbReference type="SUPFAM" id="SSF56112">
    <property type="entry name" value="Protein kinase-like (PK-like)"/>
    <property type="match status" value="1"/>
</dbReference>
<feature type="binding site" evidence="7">
    <location>
        <position position="160"/>
    </location>
    <ligand>
        <name>ATP</name>
        <dbReference type="ChEBI" id="CHEBI:30616"/>
    </ligand>
</feature>
<evidence type="ECO:0000256" key="8">
    <source>
        <dbReference type="SAM" id="MobiDB-lite"/>
    </source>
</evidence>
<evidence type="ECO:0000313" key="11">
    <source>
        <dbReference type="EMBL" id="TVU46914.1"/>
    </source>
</evidence>
<dbReference type="SUPFAM" id="SSF47473">
    <property type="entry name" value="EF-hand"/>
    <property type="match status" value="1"/>
</dbReference>
<feature type="region of interest" description="Disordered" evidence="8">
    <location>
        <begin position="1"/>
        <end position="81"/>
    </location>
</feature>
<dbReference type="FunFam" id="3.30.200.20:FF:000101">
    <property type="entry name" value="CDPK-related kinase 1"/>
    <property type="match status" value="1"/>
</dbReference>
<dbReference type="InterPro" id="IPR000719">
    <property type="entry name" value="Prot_kinase_dom"/>
</dbReference>
<dbReference type="FunFam" id="1.10.510.10:FF:001864">
    <property type="entry name" value="Calcium-dependent protein kinase SK5"/>
    <property type="match status" value="1"/>
</dbReference>
<keyword evidence="4 7" id="KW-0547">Nucleotide-binding</keyword>
<keyword evidence="3" id="KW-0677">Repeat</keyword>
<feature type="domain" description="Protein kinase" evidence="9">
    <location>
        <begin position="128"/>
        <end position="390"/>
    </location>
</feature>
<keyword evidence="1" id="KW-0723">Serine/threonine-protein kinase</keyword>
<evidence type="ECO:0000256" key="7">
    <source>
        <dbReference type="PROSITE-ProRule" id="PRU10141"/>
    </source>
</evidence>
<dbReference type="GO" id="GO:0005509">
    <property type="term" value="F:calcium ion binding"/>
    <property type="evidence" value="ECO:0007669"/>
    <property type="project" value="InterPro"/>
</dbReference>
<evidence type="ECO:0000313" key="12">
    <source>
        <dbReference type="Proteomes" id="UP000324897"/>
    </source>
</evidence>
<feature type="compositionally biased region" description="Low complexity" evidence="8">
    <location>
        <begin position="40"/>
        <end position="59"/>
    </location>
</feature>
<comment type="caution">
    <text evidence="11">The sequence shown here is derived from an EMBL/GenBank/DDBJ whole genome shotgun (WGS) entry which is preliminary data.</text>
</comment>
<dbReference type="PROSITE" id="PS00107">
    <property type="entry name" value="PROTEIN_KINASE_ATP"/>
    <property type="match status" value="1"/>
</dbReference>
<name>A0A5J9WI01_9POAL</name>
<dbReference type="OrthoDB" id="40902at2759"/>
<dbReference type="PANTHER" id="PTHR24349">
    <property type="entry name" value="SERINE/THREONINE-PROTEIN KINASE"/>
    <property type="match status" value="1"/>
</dbReference>
<evidence type="ECO:0000256" key="5">
    <source>
        <dbReference type="ARBA" id="ARBA00022777"/>
    </source>
</evidence>
<dbReference type="GO" id="GO:0005524">
    <property type="term" value="F:ATP binding"/>
    <property type="evidence" value="ECO:0007669"/>
    <property type="project" value="UniProtKB-UniRule"/>
</dbReference>
<dbReference type="Gene3D" id="1.10.238.10">
    <property type="entry name" value="EF-hand"/>
    <property type="match status" value="2"/>
</dbReference>
<evidence type="ECO:0000259" key="10">
    <source>
        <dbReference type="PROSITE" id="PS50222"/>
    </source>
</evidence>
<accession>A0A5J9WI01</accession>
<sequence length="576" mass="63881">MVGAAPEPVGVEEGHVATGGGDPAHDGAASPAKSRTPKQPKFSFYLPSPLPPSSYKGSPANSSVASTPRRGGFKRPFPPPSPAKHIRALLARRHGSVKPNEASIPEGGEPELGLDKSFGYSKHFSAKYELGREVGRGHFGYTCAAKAKKGELKGEDVAVKVIPKAKMTTAIAIEDVRREVKILSSLTGHSNLVQFYDAFEDEENVYVVMELCTGGELLDRILARGGKYPEEEAKVVIHQILSVTSFCHLQGVVHRDLKPENFLFMSKDENSALKVIDFGLSDFVRPDERLNDIVGSAYYVAPEVLHRSYGTEADMWSIGVIAYILLCGSRPFWARTESGIFRAVLKAEPSFDEAPWPNLSAEAKDFVRRLLNKDYRKRMTAAQALCHPWIRGSQEVKIDLDMIIYRLMRAYISSSSLRKSALRALAKTLTTDQLFYLREQFALLGPNKSGHISLQNLKMALTKNSTSVMNDSRVLDFVNTYRKLDFEEFSASAISVYQMEGLETWEQHAQQAYELFDKEGNRPIVIEELASELGLGPSVPLHVVLQDWIRHSDGKLSFLGFIKLLHGVSSRTIPKV</sequence>
<protein>
    <recommendedName>
        <fullName evidence="13">Protein kinase domain-containing protein</fullName>
    </recommendedName>
</protein>
<dbReference type="InterPro" id="IPR017441">
    <property type="entry name" value="Protein_kinase_ATP_BS"/>
</dbReference>
<reference evidence="11 12" key="1">
    <citation type="journal article" date="2019" name="Sci. Rep.">
        <title>A high-quality genome of Eragrostis curvula grass provides insights into Poaceae evolution and supports new strategies to enhance forage quality.</title>
        <authorList>
            <person name="Carballo J."/>
            <person name="Santos B.A.C.M."/>
            <person name="Zappacosta D."/>
            <person name="Garbus I."/>
            <person name="Selva J.P."/>
            <person name="Gallo C.A."/>
            <person name="Diaz A."/>
            <person name="Albertini E."/>
            <person name="Caccamo M."/>
            <person name="Echenique V."/>
        </authorList>
    </citation>
    <scope>NUCLEOTIDE SEQUENCE [LARGE SCALE GENOMIC DNA]</scope>
    <source>
        <strain evidence="12">cv. Victoria</strain>
        <tissue evidence="11">Leaf</tissue>
    </source>
</reference>
<keyword evidence="2" id="KW-0808">Transferase</keyword>
<dbReference type="InterPro" id="IPR011992">
    <property type="entry name" value="EF-hand-dom_pair"/>
</dbReference>
<dbReference type="Gramene" id="TVU46914">
    <property type="protein sequence ID" value="TVU46914"/>
    <property type="gene ID" value="EJB05_06487"/>
</dbReference>
<dbReference type="PROSITE" id="PS50222">
    <property type="entry name" value="EF_HAND_2"/>
    <property type="match status" value="1"/>
</dbReference>
<dbReference type="InterPro" id="IPR011009">
    <property type="entry name" value="Kinase-like_dom_sf"/>
</dbReference>
<evidence type="ECO:0000256" key="3">
    <source>
        <dbReference type="ARBA" id="ARBA00022737"/>
    </source>
</evidence>
<evidence type="ECO:0000259" key="9">
    <source>
        <dbReference type="PROSITE" id="PS50011"/>
    </source>
</evidence>
<dbReference type="SMART" id="SM00220">
    <property type="entry name" value="S_TKc"/>
    <property type="match status" value="1"/>
</dbReference>
<dbReference type="Pfam" id="PF00069">
    <property type="entry name" value="Pkinase"/>
    <property type="match status" value="1"/>
</dbReference>
<dbReference type="InterPro" id="IPR008271">
    <property type="entry name" value="Ser/Thr_kinase_AS"/>
</dbReference>
<gene>
    <name evidence="11" type="ORF">EJB05_06487</name>
</gene>
<dbReference type="AlphaFoldDB" id="A0A5J9WI01"/>
<keyword evidence="6 7" id="KW-0067">ATP-binding</keyword>
<dbReference type="InterPro" id="IPR002048">
    <property type="entry name" value="EF_hand_dom"/>
</dbReference>
<proteinExistence type="predicted"/>
<feature type="non-terminal residue" evidence="11">
    <location>
        <position position="1"/>
    </location>
</feature>
<organism evidence="11 12">
    <name type="scientific">Eragrostis curvula</name>
    <name type="common">weeping love grass</name>
    <dbReference type="NCBI Taxonomy" id="38414"/>
    <lineage>
        <taxon>Eukaryota</taxon>
        <taxon>Viridiplantae</taxon>
        <taxon>Streptophyta</taxon>
        <taxon>Embryophyta</taxon>
        <taxon>Tracheophyta</taxon>
        <taxon>Spermatophyta</taxon>
        <taxon>Magnoliopsida</taxon>
        <taxon>Liliopsida</taxon>
        <taxon>Poales</taxon>
        <taxon>Poaceae</taxon>
        <taxon>PACMAD clade</taxon>
        <taxon>Chloridoideae</taxon>
        <taxon>Eragrostideae</taxon>
        <taxon>Eragrostidinae</taxon>
        <taxon>Eragrostis</taxon>
    </lineage>
</organism>
<evidence type="ECO:0008006" key="13">
    <source>
        <dbReference type="Google" id="ProtNLM"/>
    </source>
</evidence>
<feature type="domain" description="EF-hand" evidence="10">
    <location>
        <begin position="432"/>
        <end position="467"/>
    </location>
</feature>
<evidence type="ECO:0000256" key="6">
    <source>
        <dbReference type="ARBA" id="ARBA00022840"/>
    </source>
</evidence>
<dbReference type="PROSITE" id="PS00108">
    <property type="entry name" value="PROTEIN_KINASE_ST"/>
    <property type="match status" value="1"/>
</dbReference>
<dbReference type="CDD" id="cd05117">
    <property type="entry name" value="STKc_CAMK"/>
    <property type="match status" value="1"/>
</dbReference>
<dbReference type="FunFam" id="1.10.510.10:FF:001294">
    <property type="entry name" value="CDPK-related kinase 3"/>
    <property type="match status" value="1"/>
</dbReference>
<dbReference type="Gene3D" id="3.30.200.20">
    <property type="entry name" value="Phosphorylase Kinase, domain 1"/>
    <property type="match status" value="1"/>
</dbReference>
<evidence type="ECO:0000256" key="4">
    <source>
        <dbReference type="ARBA" id="ARBA00022741"/>
    </source>
</evidence>